<evidence type="ECO:0000313" key="1">
    <source>
        <dbReference type="EMBL" id="SFD16033.1"/>
    </source>
</evidence>
<evidence type="ECO:0000313" key="2">
    <source>
        <dbReference type="Proteomes" id="UP000199439"/>
    </source>
</evidence>
<dbReference type="Pfam" id="PF20420">
    <property type="entry name" value="DUF6702"/>
    <property type="match status" value="1"/>
</dbReference>
<protein>
    <recommendedName>
        <fullName evidence="3">Peptidase E</fullName>
    </recommendedName>
</protein>
<sequence>MKIFRFLIIFFMFPLFAFTAMHKYYISVTQVNYVEEKESLQIVSRIFIDDFESVLRSNYDEKIVLAGKNESKEIDSLMNIYLQSKLKLKINNTPVLFSFIGKAYDGDIVRCYLEVEHVKYIDVFSITNSILLDYQEDQQNIVKTKINSRNKSFILTSNNTNALLKFN</sequence>
<dbReference type="STRING" id="870482.SAMN04487987_105111"/>
<gene>
    <name evidence="1" type="ORF">SAMN04487987_105111</name>
</gene>
<accession>A0A1I1Q9X8</accession>
<proteinExistence type="predicted"/>
<dbReference type="Proteomes" id="UP000199439">
    <property type="component" value="Unassembled WGS sequence"/>
</dbReference>
<dbReference type="AlphaFoldDB" id="A0A1I1Q9X8"/>
<organism evidence="1 2">
    <name type="scientific">Algibacter pectinivorans</name>
    <dbReference type="NCBI Taxonomy" id="870482"/>
    <lineage>
        <taxon>Bacteria</taxon>
        <taxon>Pseudomonadati</taxon>
        <taxon>Bacteroidota</taxon>
        <taxon>Flavobacteriia</taxon>
        <taxon>Flavobacteriales</taxon>
        <taxon>Flavobacteriaceae</taxon>
        <taxon>Algibacter</taxon>
    </lineage>
</organism>
<dbReference type="InterPro" id="IPR046525">
    <property type="entry name" value="DUF6702"/>
</dbReference>
<name>A0A1I1Q9X8_9FLAO</name>
<reference evidence="2" key="1">
    <citation type="submission" date="2016-10" db="EMBL/GenBank/DDBJ databases">
        <authorList>
            <person name="Varghese N."/>
            <person name="Submissions S."/>
        </authorList>
    </citation>
    <scope>NUCLEOTIDE SEQUENCE [LARGE SCALE GENOMIC DNA]</scope>
    <source>
        <strain evidence="2">DSM 25730</strain>
    </source>
</reference>
<dbReference type="EMBL" id="FOMI01000005">
    <property type="protein sequence ID" value="SFD16033.1"/>
    <property type="molecule type" value="Genomic_DNA"/>
</dbReference>
<evidence type="ECO:0008006" key="3">
    <source>
        <dbReference type="Google" id="ProtNLM"/>
    </source>
</evidence>
<dbReference type="OrthoDB" id="5735516at2"/>
<keyword evidence="2" id="KW-1185">Reference proteome</keyword>